<evidence type="ECO:0000256" key="1">
    <source>
        <dbReference type="SAM" id="MobiDB-lite"/>
    </source>
</evidence>
<dbReference type="AlphaFoldDB" id="A0A6P7GRT5"/>
<feature type="non-terminal residue" evidence="2">
    <location>
        <position position="474"/>
    </location>
</feature>
<feature type="region of interest" description="Disordered" evidence="1">
    <location>
        <begin position="435"/>
        <end position="474"/>
    </location>
</feature>
<gene>
    <name evidence="2" type="primary">LOC114342173</name>
</gene>
<sequence length="474" mass="53758">MTSIKKLSGFRQLSLNCDSPPNPPRRPPLKKQFSEDINDFKAWSEHDIGIKISLNNRSLRNPFIKNAWVEGTQETVNDEPVIIKKCSENRRVPLNSLTRQMSVDKEALLHSRQELAERLRKTVKPQEEKPNIKIFLAQNSKEQNDEYEAEKEDKINEQPKFIQPLITVNSDKHSFKLRKNAKQRTMLFNTSDSSWPVPKNKSNQNSPVIVVPPTENDVLQKPETFLSTNNPNDVKAIDSVIIRPATAALKREMFQKRTNSAFNSTVVAVKETQKLRRPLIRSSSAPCKPDYLKSKLILTKHSKHSKSLKKVQMKPSVKNEKIEKLNEENPKSQKELNRTTPVQGNDVVTMVSLISPTGSDGEEEEVEESKDKNKTATNEKSTVEQKQPPKIMSLRKAAKTVSFQQSSIHAIRSFSASFPARRVSVTAAMMLNNSLNSSAKVQEKRSTNSSTPDDDERVPKRRLVRSNTEDAKST</sequence>
<name>A0A6P7GRT5_DIAVI</name>
<dbReference type="InParanoid" id="A0A6P7GRT5"/>
<reference evidence="2" key="1">
    <citation type="submission" date="2025-08" db="UniProtKB">
        <authorList>
            <consortium name="RefSeq"/>
        </authorList>
    </citation>
    <scope>IDENTIFICATION</scope>
    <source>
        <tissue evidence="2">Whole insect</tissue>
    </source>
</reference>
<accession>A0A6P7GRT5</accession>
<feature type="region of interest" description="Disordered" evidence="1">
    <location>
        <begin position="1"/>
        <end position="31"/>
    </location>
</feature>
<feature type="region of interest" description="Disordered" evidence="1">
    <location>
        <begin position="302"/>
        <end position="389"/>
    </location>
</feature>
<protein>
    <submittedName>
        <fullName evidence="2">Uncharacterized protein LOC114342173</fullName>
    </submittedName>
</protein>
<organism evidence="2">
    <name type="scientific">Diabrotica virgifera virgifera</name>
    <name type="common">western corn rootworm</name>
    <dbReference type="NCBI Taxonomy" id="50390"/>
    <lineage>
        <taxon>Eukaryota</taxon>
        <taxon>Metazoa</taxon>
        <taxon>Ecdysozoa</taxon>
        <taxon>Arthropoda</taxon>
        <taxon>Hexapoda</taxon>
        <taxon>Insecta</taxon>
        <taxon>Pterygota</taxon>
        <taxon>Neoptera</taxon>
        <taxon>Endopterygota</taxon>
        <taxon>Coleoptera</taxon>
        <taxon>Polyphaga</taxon>
        <taxon>Cucujiformia</taxon>
        <taxon>Chrysomeloidea</taxon>
        <taxon>Chrysomelidae</taxon>
        <taxon>Galerucinae</taxon>
        <taxon>Diabroticina</taxon>
        <taxon>Diabroticites</taxon>
        <taxon>Diabrotica</taxon>
    </lineage>
</organism>
<feature type="compositionally biased region" description="Polar residues" evidence="1">
    <location>
        <begin position="1"/>
        <end position="19"/>
    </location>
</feature>
<feature type="region of interest" description="Disordered" evidence="1">
    <location>
        <begin position="190"/>
        <end position="210"/>
    </location>
</feature>
<proteinExistence type="predicted"/>
<feature type="compositionally biased region" description="Basic residues" evidence="1">
    <location>
        <begin position="302"/>
        <end position="312"/>
    </location>
</feature>
<feature type="compositionally biased region" description="Polar residues" evidence="1">
    <location>
        <begin position="190"/>
        <end position="207"/>
    </location>
</feature>
<evidence type="ECO:0000313" key="2">
    <source>
        <dbReference type="RefSeq" id="XP_028148762.1"/>
    </source>
</evidence>
<dbReference type="RefSeq" id="XP_028148762.1">
    <property type="nucleotide sequence ID" value="XM_028292961.1"/>
</dbReference>
<feature type="compositionally biased region" description="Basic and acidic residues" evidence="1">
    <location>
        <begin position="317"/>
        <end position="337"/>
    </location>
</feature>